<keyword evidence="2" id="KW-0560">Oxidoreductase</keyword>
<organism evidence="3 4">
    <name type="scientific">Micromonospora gifhornensis</name>
    <dbReference type="NCBI Taxonomy" id="84594"/>
    <lineage>
        <taxon>Bacteria</taxon>
        <taxon>Bacillati</taxon>
        <taxon>Actinomycetota</taxon>
        <taxon>Actinomycetes</taxon>
        <taxon>Micromonosporales</taxon>
        <taxon>Micromonosporaceae</taxon>
        <taxon>Micromonospora</taxon>
    </lineage>
</organism>
<sequence>MIEPGYTRTNFLRTSSLSLPEATVAGYQAIREMTEAHLAMPGTQLGDPVKAATAIITVADTGQAPLHQLLGPDSYGMARNRVEALTSDIEAGRELAFSTDITQS</sequence>
<accession>A0ABQ4IE07</accession>
<reference evidence="3 4" key="1">
    <citation type="submission" date="2021-01" db="EMBL/GenBank/DDBJ databases">
        <title>Whole genome shotgun sequence of Verrucosispora gifhornensis NBRC 16317.</title>
        <authorList>
            <person name="Komaki H."/>
            <person name="Tamura T."/>
        </authorList>
    </citation>
    <scope>NUCLEOTIDE SEQUENCE [LARGE SCALE GENOMIC DNA]</scope>
    <source>
        <strain evidence="3 4">NBRC 16317</strain>
    </source>
</reference>
<proteinExistence type="inferred from homology"/>
<dbReference type="PANTHER" id="PTHR43976">
    <property type="entry name" value="SHORT CHAIN DEHYDROGENASE"/>
    <property type="match status" value="1"/>
</dbReference>
<dbReference type="EMBL" id="BOPA01000019">
    <property type="protein sequence ID" value="GIJ16153.1"/>
    <property type="molecule type" value="Genomic_DNA"/>
</dbReference>
<evidence type="ECO:0000313" key="4">
    <source>
        <dbReference type="Proteomes" id="UP000647860"/>
    </source>
</evidence>
<protein>
    <recommendedName>
        <fullName evidence="5">Short chain dehydrogenase</fullName>
    </recommendedName>
</protein>
<dbReference type="Gene3D" id="3.40.50.720">
    <property type="entry name" value="NAD(P)-binding Rossmann-like Domain"/>
    <property type="match status" value="1"/>
</dbReference>
<evidence type="ECO:0000313" key="3">
    <source>
        <dbReference type="EMBL" id="GIJ16153.1"/>
    </source>
</evidence>
<evidence type="ECO:0008006" key="5">
    <source>
        <dbReference type="Google" id="ProtNLM"/>
    </source>
</evidence>
<evidence type="ECO:0000256" key="2">
    <source>
        <dbReference type="ARBA" id="ARBA00023002"/>
    </source>
</evidence>
<dbReference type="Proteomes" id="UP000647860">
    <property type="component" value="Unassembled WGS sequence"/>
</dbReference>
<name>A0ABQ4IE07_9ACTN</name>
<keyword evidence="4" id="KW-1185">Reference proteome</keyword>
<dbReference type="RefSeq" id="WP_239088960.1">
    <property type="nucleotide sequence ID" value="NZ_BAAAGZ010000033.1"/>
</dbReference>
<dbReference type="PANTHER" id="PTHR43976:SF16">
    <property type="entry name" value="SHORT-CHAIN DEHYDROGENASE_REDUCTASE FAMILY PROTEIN"/>
    <property type="match status" value="1"/>
</dbReference>
<comment type="similarity">
    <text evidence="1">Belongs to the short-chain dehydrogenases/reductases (SDR) family.</text>
</comment>
<evidence type="ECO:0000256" key="1">
    <source>
        <dbReference type="ARBA" id="ARBA00006484"/>
    </source>
</evidence>
<comment type="caution">
    <text evidence="3">The sequence shown here is derived from an EMBL/GenBank/DDBJ whole genome shotgun (WGS) entry which is preliminary data.</text>
</comment>
<dbReference type="InterPro" id="IPR051911">
    <property type="entry name" value="SDR_oxidoreductase"/>
</dbReference>
<gene>
    <name evidence="3" type="ORF">Vgi01_28370</name>
</gene>